<name>A0A0A0Q0F0_9CAUD</name>
<evidence type="ECO:0000313" key="1">
    <source>
        <dbReference type="EMBL" id="AHY25081.1"/>
    </source>
</evidence>
<gene>
    <name evidence="1" type="ORF">PM2_119</name>
</gene>
<proteinExistence type="predicted"/>
<dbReference type="GeneID" id="26638012"/>
<organism evidence="1 2">
    <name type="scientific">Pectobacterium bacteriophage PM2</name>
    <dbReference type="NCBI Taxonomy" id="1429794"/>
    <lineage>
        <taxon>Viruses</taxon>
        <taxon>Duplodnaviria</taxon>
        <taxon>Heunggongvirae</taxon>
        <taxon>Uroviricota</taxon>
        <taxon>Caudoviricetes</taxon>
        <taxon>Pantevenvirales</taxon>
        <taxon>Straboviridae</taxon>
        <taxon>Tevenvirinae</taxon>
        <taxon>Mosugukvirus</taxon>
        <taxon>Mosugukvirus pm2</taxon>
    </lineage>
</organism>
<evidence type="ECO:0000313" key="2">
    <source>
        <dbReference type="Proteomes" id="UP000030739"/>
    </source>
</evidence>
<reference evidence="1 2" key="1">
    <citation type="journal article" date="2015" name="Plant Pathol. J.">
        <title>Isolation and Genomic Characterization of the T4-Like Bacteriophage PM2 Infecting Pectobacterium carotovorum subsp. carotovorum.</title>
        <authorList>
            <person name="Lim J.A."/>
            <person name="Lee D.H."/>
            <person name="Heu S."/>
        </authorList>
    </citation>
    <scope>NUCLEOTIDE SEQUENCE [LARGE SCALE GENOMIC DNA]</scope>
</reference>
<dbReference type="InterPro" id="IPR055861">
    <property type="entry name" value="DUF7438"/>
</dbReference>
<dbReference type="EMBL" id="KF835987">
    <property type="protein sequence ID" value="AHY25081.1"/>
    <property type="molecule type" value="Genomic_DNA"/>
</dbReference>
<keyword evidence="2" id="KW-1185">Reference proteome</keyword>
<accession>A0A0A0Q0F0</accession>
<dbReference type="KEGG" id="vg:26638012"/>
<sequence>MITPIQAKIIKNLVQDIEDKMLDVESESWGDGYGLDKAIEDLKESKINLDQYLKSITA</sequence>
<protein>
    <submittedName>
        <fullName evidence="1">Uncharacterized protein</fullName>
    </submittedName>
</protein>
<dbReference type="Proteomes" id="UP000030739">
    <property type="component" value="Segment"/>
</dbReference>
<dbReference type="RefSeq" id="YP_009211540.1">
    <property type="nucleotide sequence ID" value="NC_028940.1"/>
</dbReference>
<dbReference type="Pfam" id="PF24219">
    <property type="entry name" value="DUF7438"/>
    <property type="match status" value="1"/>
</dbReference>